<accession>A0ABY2UFF3</accession>
<dbReference type="InterPro" id="IPR005097">
    <property type="entry name" value="Sacchrp_dh_NADP-bd"/>
</dbReference>
<evidence type="ECO:0000313" key="3">
    <source>
        <dbReference type="Proteomes" id="UP000306791"/>
    </source>
</evidence>
<sequence>MKILALGGCGDMGKVAVREIVGESKVSEVVIADIDFVKAKLFAKSLGPKARAIEVDVRSDQSLAAALRACDIVVSTVGPYYLFGPRVLSAAIEAGVHYIDICDDPEPTLEMLSLDDQAKAAGITAIIGAGASPGTSNLLAAKAMQLLPQATEIYTFWGSGGPLSDDEGTELGSSASGPAAATLHWVQQVSGQVKVYRSGGICEVEPLQAVKLEFPGRGADRCHILGHPEPITLPRTYPGIKQSYNLMNMPGYVIYALEKAAARVVEGDQQSIYDASVELTRMLSDNGQGLGDIAQYFAHGAKDVLRSFLPSLGAVARGAGRYGKTSLVGVHLRGKPKADDMAHSTCVPTAIIVGMLLDGQIQRRGVMAPEACVDPDDFFLRLADHIHMEQGFDKNNYVECLLSHTRQAYRPL</sequence>
<dbReference type="EMBL" id="VANI01000015">
    <property type="protein sequence ID" value="TLM76186.1"/>
    <property type="molecule type" value="Genomic_DNA"/>
</dbReference>
<dbReference type="SUPFAM" id="SSF51735">
    <property type="entry name" value="NAD(P)-binding Rossmann-fold domains"/>
    <property type="match status" value="1"/>
</dbReference>
<dbReference type="Gene3D" id="3.30.360.10">
    <property type="entry name" value="Dihydrodipicolinate Reductase, domain 2"/>
    <property type="match status" value="1"/>
</dbReference>
<dbReference type="PANTHER" id="PTHR43796:SF2">
    <property type="entry name" value="CARBOXYNORSPERMIDINE SYNTHASE"/>
    <property type="match status" value="1"/>
</dbReference>
<proteinExistence type="predicted"/>
<feature type="domain" description="Saccharopine dehydrogenase NADP binding" evidence="1">
    <location>
        <begin position="4"/>
        <end position="126"/>
    </location>
</feature>
<dbReference type="Proteomes" id="UP000306791">
    <property type="component" value="Unassembled WGS sequence"/>
</dbReference>
<dbReference type="Pfam" id="PF03435">
    <property type="entry name" value="Sacchrp_dh_NADP"/>
    <property type="match status" value="1"/>
</dbReference>
<dbReference type="PANTHER" id="PTHR43796">
    <property type="entry name" value="CARBOXYNORSPERMIDINE SYNTHASE"/>
    <property type="match status" value="1"/>
</dbReference>
<dbReference type="InterPro" id="IPR036291">
    <property type="entry name" value="NAD(P)-bd_dom_sf"/>
</dbReference>
<dbReference type="RefSeq" id="WP_138236489.1">
    <property type="nucleotide sequence ID" value="NZ_CP185860.1"/>
</dbReference>
<comment type="caution">
    <text evidence="2">The sequence shown here is derived from an EMBL/GenBank/DDBJ whole genome shotgun (WGS) entry which is preliminary data.</text>
</comment>
<dbReference type="Gene3D" id="3.40.50.720">
    <property type="entry name" value="NAD(P)-binding Rossmann-like Domain"/>
    <property type="match status" value="2"/>
</dbReference>
<organism evidence="2 3">
    <name type="scientific">Microbulbifer harenosus</name>
    <dbReference type="NCBI Taxonomy" id="2576840"/>
    <lineage>
        <taxon>Bacteria</taxon>
        <taxon>Pseudomonadati</taxon>
        <taxon>Pseudomonadota</taxon>
        <taxon>Gammaproteobacteria</taxon>
        <taxon>Cellvibrionales</taxon>
        <taxon>Microbulbiferaceae</taxon>
        <taxon>Microbulbifer</taxon>
    </lineage>
</organism>
<evidence type="ECO:0000259" key="1">
    <source>
        <dbReference type="Pfam" id="PF03435"/>
    </source>
</evidence>
<reference evidence="2 3" key="1">
    <citation type="submission" date="2019-05" db="EMBL/GenBank/DDBJ databases">
        <title>Microbulbifer harenosus sp. nov., an alginate-degrading bacterium isolated from coastal sand.</title>
        <authorList>
            <person name="Huang H."/>
            <person name="Mo K."/>
            <person name="Bao S."/>
        </authorList>
    </citation>
    <scope>NUCLEOTIDE SEQUENCE [LARGE SCALE GENOMIC DNA]</scope>
    <source>
        <strain evidence="2 3">HB161719</strain>
    </source>
</reference>
<protein>
    <recommendedName>
        <fullName evidence="1">Saccharopine dehydrogenase NADP binding domain-containing protein</fullName>
    </recommendedName>
</protein>
<name>A0ABY2UFF3_9GAMM</name>
<evidence type="ECO:0000313" key="2">
    <source>
        <dbReference type="EMBL" id="TLM76186.1"/>
    </source>
</evidence>
<gene>
    <name evidence="2" type="ORF">FDY93_14590</name>
</gene>
<keyword evidence="3" id="KW-1185">Reference proteome</keyword>